<accession>A0A8S9KI91</accession>
<organism evidence="1">
    <name type="scientific">Brassica cretica</name>
    <name type="common">Mustard</name>
    <dbReference type="NCBI Taxonomy" id="69181"/>
    <lineage>
        <taxon>Eukaryota</taxon>
        <taxon>Viridiplantae</taxon>
        <taxon>Streptophyta</taxon>
        <taxon>Embryophyta</taxon>
        <taxon>Tracheophyta</taxon>
        <taxon>Spermatophyta</taxon>
        <taxon>Magnoliopsida</taxon>
        <taxon>eudicotyledons</taxon>
        <taxon>Gunneridae</taxon>
        <taxon>Pentapetalae</taxon>
        <taxon>rosids</taxon>
        <taxon>malvids</taxon>
        <taxon>Brassicales</taxon>
        <taxon>Brassicaceae</taxon>
        <taxon>Brassiceae</taxon>
        <taxon>Brassica</taxon>
    </lineage>
</organism>
<protein>
    <submittedName>
        <fullName evidence="1">Uncharacterized protein</fullName>
    </submittedName>
</protein>
<dbReference type="AlphaFoldDB" id="A0A8S9KI91"/>
<gene>
    <name evidence="1" type="ORF">F2Q70_00043671</name>
</gene>
<sequence>MKQTVHLEDLARRLLVNDELISWIRTWMFTPFRCGLRKLTKRGWGGEFWNPDPPSKLA</sequence>
<name>A0A8S9KI91_BRACR</name>
<evidence type="ECO:0000313" key="1">
    <source>
        <dbReference type="EMBL" id="KAF2594424.1"/>
    </source>
</evidence>
<dbReference type="EMBL" id="QGKY02000164">
    <property type="protein sequence ID" value="KAF2594424.1"/>
    <property type="molecule type" value="Genomic_DNA"/>
</dbReference>
<reference evidence="1" key="1">
    <citation type="submission" date="2019-12" db="EMBL/GenBank/DDBJ databases">
        <title>Genome sequencing and annotation of Brassica cretica.</title>
        <authorList>
            <person name="Studholme D.J."/>
            <person name="Sarris P.F."/>
        </authorList>
    </citation>
    <scope>NUCLEOTIDE SEQUENCE</scope>
    <source>
        <strain evidence="1">PFS-102/07</strain>
        <tissue evidence="1">Leaf</tissue>
    </source>
</reference>
<proteinExistence type="predicted"/>
<comment type="caution">
    <text evidence="1">The sequence shown here is derived from an EMBL/GenBank/DDBJ whole genome shotgun (WGS) entry which is preliminary data.</text>
</comment>